<keyword evidence="1" id="KW-0808">Transferase</keyword>
<keyword evidence="3" id="KW-0119">Carbohydrate metabolism</keyword>
<sequence>MSFTYPIVVSAIFCNWCARELQAVSSGISNQRIELQNCLIMASLLNATLVIPPALLGTPIPWFALEKMRKLLRIGIETERNPRSCLDKHKYGATCINEHGKPTRTFVEWGDLINIEGLTERLGLKIVTWEEFASLEGIEILDTNIWRNSTLSSQTIVTISDQLDSLSFSDEVLYGYRFTESSTDFWGKPVELAEYTGPLVNVRDLRAILDTLYPPDSGKRHVIQFGSMFGSHRVEVSSANSLQIAHEISTYILPLSNSRMVNVVNKVVSLLGGTGTYLGVHIRQGDGIFEQEAETTMAETLTIMDSWKRRHFDFTTDDQQDNIGRQIHWPYDRLGPLSNRNATEAANLLDFHSSSVDPHIFPLLVSCFSPLNVPPMPVVFVATDMARPRGSALFVTLSKSFPCTFYLSDFGPALVPLENSLDTVGRTNSDHVVSLVDQAVVSMGGAFIGSRRSTFSALCARIHDVYRFHEEH</sequence>
<keyword evidence="4" id="KW-0812">Transmembrane</keyword>
<evidence type="ECO:0000313" key="5">
    <source>
        <dbReference type="EMBL" id="KXS18194.1"/>
    </source>
</evidence>
<dbReference type="STRING" id="1344416.A0A139ANH8"/>
<evidence type="ECO:0000256" key="2">
    <source>
        <dbReference type="ARBA" id="ARBA00023253"/>
    </source>
</evidence>
<dbReference type="AlphaFoldDB" id="A0A139ANH8"/>
<dbReference type="GO" id="GO:0046922">
    <property type="term" value="F:peptide-O-fucosyltransferase activity"/>
    <property type="evidence" value="ECO:0007669"/>
    <property type="project" value="InterPro"/>
</dbReference>
<evidence type="ECO:0008006" key="7">
    <source>
        <dbReference type="Google" id="ProtNLM"/>
    </source>
</evidence>
<dbReference type="GO" id="GO:0006004">
    <property type="term" value="P:fucose metabolic process"/>
    <property type="evidence" value="ECO:0007669"/>
    <property type="project" value="UniProtKB-KW"/>
</dbReference>
<evidence type="ECO:0000313" key="6">
    <source>
        <dbReference type="Proteomes" id="UP000070544"/>
    </source>
</evidence>
<evidence type="ECO:0000256" key="4">
    <source>
        <dbReference type="SAM" id="Phobius"/>
    </source>
</evidence>
<feature type="transmembrane region" description="Helical" evidence="4">
    <location>
        <begin position="39"/>
        <end position="65"/>
    </location>
</feature>
<dbReference type="Proteomes" id="UP000070544">
    <property type="component" value="Unassembled WGS sequence"/>
</dbReference>
<keyword evidence="4" id="KW-1133">Transmembrane helix</keyword>
<accession>A0A139ANH8</accession>
<dbReference type="EMBL" id="KQ965743">
    <property type="protein sequence ID" value="KXS18194.1"/>
    <property type="molecule type" value="Genomic_DNA"/>
</dbReference>
<dbReference type="Gene3D" id="3.40.50.11350">
    <property type="match status" value="1"/>
</dbReference>
<evidence type="ECO:0000256" key="3">
    <source>
        <dbReference type="ARBA" id="ARBA00023277"/>
    </source>
</evidence>
<organism evidence="5 6">
    <name type="scientific">Gonapodya prolifera (strain JEL478)</name>
    <name type="common">Monoblepharis prolifera</name>
    <dbReference type="NCBI Taxonomy" id="1344416"/>
    <lineage>
        <taxon>Eukaryota</taxon>
        <taxon>Fungi</taxon>
        <taxon>Fungi incertae sedis</taxon>
        <taxon>Chytridiomycota</taxon>
        <taxon>Chytridiomycota incertae sedis</taxon>
        <taxon>Monoblepharidomycetes</taxon>
        <taxon>Monoblepharidales</taxon>
        <taxon>Gonapodyaceae</taxon>
        <taxon>Gonapodya</taxon>
    </lineage>
</organism>
<protein>
    <recommendedName>
        <fullName evidence="7">CigA protein</fullName>
    </recommendedName>
</protein>
<keyword evidence="4" id="KW-0472">Membrane</keyword>
<dbReference type="PANTHER" id="PTHR13398:SF0">
    <property type="entry name" value="GDP-FUCOSE PROTEIN O-FUCOSYLTRANSFERASE 2"/>
    <property type="match status" value="1"/>
</dbReference>
<reference evidence="5 6" key="1">
    <citation type="journal article" date="2015" name="Genome Biol. Evol.">
        <title>Phylogenomic analyses indicate that early fungi evolved digesting cell walls of algal ancestors of land plants.</title>
        <authorList>
            <person name="Chang Y."/>
            <person name="Wang S."/>
            <person name="Sekimoto S."/>
            <person name="Aerts A.L."/>
            <person name="Choi C."/>
            <person name="Clum A."/>
            <person name="LaButti K.M."/>
            <person name="Lindquist E.A."/>
            <person name="Yee Ngan C."/>
            <person name="Ohm R.A."/>
            <person name="Salamov A.A."/>
            <person name="Grigoriev I.V."/>
            <person name="Spatafora J.W."/>
            <person name="Berbee M.L."/>
        </authorList>
    </citation>
    <scope>NUCLEOTIDE SEQUENCE [LARGE SCALE GENOMIC DNA]</scope>
    <source>
        <strain evidence="5 6">JEL478</strain>
    </source>
</reference>
<name>A0A139ANH8_GONPJ</name>
<dbReference type="PANTHER" id="PTHR13398">
    <property type="entry name" value="GDP-FUCOSE PROTEIN O-FUCOSYLTRANSFERASE 2"/>
    <property type="match status" value="1"/>
</dbReference>
<proteinExistence type="predicted"/>
<dbReference type="InterPro" id="IPR045130">
    <property type="entry name" value="OFUT2-like"/>
</dbReference>
<keyword evidence="6" id="KW-1185">Reference proteome</keyword>
<dbReference type="OMA" id="NWCAREL"/>
<dbReference type="OrthoDB" id="1882547at2759"/>
<gene>
    <name evidence="5" type="ORF">M427DRAFT_223723</name>
</gene>
<evidence type="ECO:0000256" key="1">
    <source>
        <dbReference type="ARBA" id="ARBA00022679"/>
    </source>
</evidence>
<keyword evidence="2" id="KW-0294">Fucose metabolism</keyword>